<reference evidence="1 2" key="1">
    <citation type="journal article" date="2015" name="Nature">
        <title>rRNA introns, odd ribosomes, and small enigmatic genomes across a large radiation of phyla.</title>
        <authorList>
            <person name="Brown C.T."/>
            <person name="Hug L.A."/>
            <person name="Thomas B.C."/>
            <person name="Sharon I."/>
            <person name="Castelle C.J."/>
            <person name="Singh A."/>
            <person name="Wilkins M.J."/>
            <person name="Williams K.H."/>
            <person name="Banfield J.F."/>
        </authorList>
    </citation>
    <scope>NUCLEOTIDE SEQUENCE [LARGE SCALE GENOMIC DNA]</scope>
</reference>
<comment type="caution">
    <text evidence="1">The sequence shown here is derived from an EMBL/GenBank/DDBJ whole genome shotgun (WGS) entry which is preliminary data.</text>
</comment>
<proteinExistence type="predicted"/>
<accession>A0A0G1I1I2</accession>
<sequence length="79" mass="9434">MAPKYQENCLWGYCDYCQEETQHAYSYQSPYPDLRIKIAGSERKTCQKCKKRTPISDGEYNKAVKRYREEVLPFLSRQN</sequence>
<protein>
    <submittedName>
        <fullName evidence="1">Uncharacterized protein</fullName>
    </submittedName>
</protein>
<evidence type="ECO:0000313" key="2">
    <source>
        <dbReference type="Proteomes" id="UP000034752"/>
    </source>
</evidence>
<gene>
    <name evidence="1" type="ORF">VE96_C0003G0010</name>
</gene>
<dbReference type="AlphaFoldDB" id="A0A0G1I1I2"/>
<name>A0A0G1I1I2_UNCK3</name>
<dbReference type="EMBL" id="LCIJ01000003">
    <property type="protein sequence ID" value="KKT53070.1"/>
    <property type="molecule type" value="Genomic_DNA"/>
</dbReference>
<dbReference type="Proteomes" id="UP000034752">
    <property type="component" value="Unassembled WGS sequence"/>
</dbReference>
<organism evidence="1 2">
    <name type="scientific">candidate division Kazan bacterium GW2011_GWA1_44_22</name>
    <dbReference type="NCBI Taxonomy" id="1620410"/>
    <lineage>
        <taxon>Bacteria</taxon>
        <taxon>Bacteria division Kazan-3B-28</taxon>
    </lineage>
</organism>
<evidence type="ECO:0000313" key="1">
    <source>
        <dbReference type="EMBL" id="KKT53070.1"/>
    </source>
</evidence>